<comment type="similarity">
    <text evidence="2 9">Belongs to the cytochrome P450 family.</text>
</comment>
<dbReference type="GO" id="GO:0020037">
    <property type="term" value="F:heme binding"/>
    <property type="evidence" value="ECO:0007669"/>
    <property type="project" value="InterPro"/>
</dbReference>
<dbReference type="OrthoDB" id="3945418at2759"/>
<dbReference type="InterPro" id="IPR001128">
    <property type="entry name" value="Cyt_P450"/>
</dbReference>
<comment type="cofactor">
    <cofactor evidence="1 8">
        <name>heme</name>
        <dbReference type="ChEBI" id="CHEBI:30413"/>
    </cofactor>
</comment>
<dbReference type="GO" id="GO:0005506">
    <property type="term" value="F:iron ion binding"/>
    <property type="evidence" value="ECO:0007669"/>
    <property type="project" value="InterPro"/>
</dbReference>
<evidence type="ECO:0000256" key="8">
    <source>
        <dbReference type="PIRSR" id="PIRSR602401-1"/>
    </source>
</evidence>
<evidence type="ECO:0000313" key="11">
    <source>
        <dbReference type="Proteomes" id="UP000095300"/>
    </source>
</evidence>
<gene>
    <name evidence="10" type="primary">106084429</name>
</gene>
<dbReference type="Pfam" id="PF00067">
    <property type="entry name" value="p450"/>
    <property type="match status" value="1"/>
</dbReference>
<evidence type="ECO:0000256" key="4">
    <source>
        <dbReference type="ARBA" id="ARBA00022723"/>
    </source>
</evidence>
<dbReference type="GO" id="GO:0016705">
    <property type="term" value="F:oxidoreductase activity, acting on paired donors, with incorporation or reduction of molecular oxygen"/>
    <property type="evidence" value="ECO:0007669"/>
    <property type="project" value="InterPro"/>
</dbReference>
<keyword evidence="7 9" id="KW-0503">Monooxygenase</keyword>
<evidence type="ECO:0000256" key="9">
    <source>
        <dbReference type="RuleBase" id="RU000461"/>
    </source>
</evidence>
<dbReference type="PANTHER" id="PTHR24279:SF120">
    <property type="entry name" value="CYTOCHROME P450"/>
    <property type="match status" value="1"/>
</dbReference>
<dbReference type="PRINTS" id="PR00385">
    <property type="entry name" value="P450"/>
</dbReference>
<evidence type="ECO:0000256" key="5">
    <source>
        <dbReference type="ARBA" id="ARBA00023002"/>
    </source>
</evidence>
<dbReference type="PROSITE" id="PS00086">
    <property type="entry name" value="CYTOCHROME_P450"/>
    <property type="match status" value="1"/>
</dbReference>
<evidence type="ECO:0000256" key="7">
    <source>
        <dbReference type="ARBA" id="ARBA00023033"/>
    </source>
</evidence>
<dbReference type="InterPro" id="IPR036396">
    <property type="entry name" value="Cyt_P450_sf"/>
</dbReference>
<dbReference type="FunFam" id="1.10.630.10:FF:000006">
    <property type="entry name" value="Cytochrome P450 302a1, mitochondrial"/>
    <property type="match status" value="1"/>
</dbReference>
<sequence length="478" mass="55051">PGPSGFLGLGNLYNYMPIIGKYSWLELHKAGYDKYRKYGGIVKETMVLGQDIVWLYEPQDIATLLNGRDYPLRRSHLALAKYRLDRPHVYRSAGLLPTNGAEWWRLRSELQKEISAPKSVRSFLMAVDKVTKEFLRYLPKSQEVDMLPKLSRLNLELTCLVTFGERLYSFSPEEQDENSVSSKLMRAAETTNSNILPTDQGLGIWRHFETGPYKRLRKAQEYMESVAVDLVSQKLVFFKEDQNTEEDPDNLWSLRRNSLVEEYMKNPNLDLFDVVGMAADLLLAGVDTTSYTTAFALYHISRHPEVQRRIYEESLRVLPSKDTPLLADHLNSDIPFTRATLKEVFRLNPISIGVGRILTKDLVFSGYHVPKNTVVVTQNMIACRLEKNFPDPEVFSPDRWLGQAKGCINPYLVLPFGHGMRSCIARRLAEQNILTFLLRLMRNFEIEWKGDDEEMDVITLLINKPSLPVSIQLHERLY</sequence>
<evidence type="ECO:0000313" key="10">
    <source>
        <dbReference type="EnsemblMetazoa" id="SCAU013325-PA"/>
    </source>
</evidence>
<dbReference type="PANTHER" id="PTHR24279">
    <property type="entry name" value="CYTOCHROME P450"/>
    <property type="match status" value="1"/>
</dbReference>
<proteinExistence type="inferred from homology"/>
<name>A0A1I8Q2P9_STOCA</name>
<keyword evidence="3 8" id="KW-0349">Heme</keyword>
<dbReference type="SUPFAM" id="SSF48264">
    <property type="entry name" value="Cytochrome P450"/>
    <property type="match status" value="1"/>
</dbReference>
<keyword evidence="4 8" id="KW-0479">Metal-binding</keyword>
<keyword evidence="5 9" id="KW-0560">Oxidoreductase</keyword>
<dbReference type="Gene3D" id="1.10.630.10">
    <property type="entry name" value="Cytochrome P450"/>
    <property type="match status" value="1"/>
</dbReference>
<reference evidence="10" key="1">
    <citation type="submission" date="2020-05" db="UniProtKB">
        <authorList>
            <consortium name="EnsemblMetazoa"/>
        </authorList>
    </citation>
    <scope>IDENTIFICATION</scope>
    <source>
        <strain evidence="10">USDA</strain>
    </source>
</reference>
<dbReference type="GO" id="GO:0004497">
    <property type="term" value="F:monooxygenase activity"/>
    <property type="evidence" value="ECO:0007669"/>
    <property type="project" value="UniProtKB-KW"/>
</dbReference>
<dbReference type="VEuPathDB" id="VectorBase:SCAU013325"/>
<dbReference type="Proteomes" id="UP000095300">
    <property type="component" value="Unassembled WGS sequence"/>
</dbReference>
<dbReference type="EnsemblMetazoa" id="SCAU013325-RA">
    <property type="protein sequence ID" value="SCAU013325-PA"/>
    <property type="gene ID" value="SCAU013325"/>
</dbReference>
<evidence type="ECO:0000256" key="6">
    <source>
        <dbReference type="ARBA" id="ARBA00023004"/>
    </source>
</evidence>
<keyword evidence="6 8" id="KW-0408">Iron</keyword>
<evidence type="ECO:0000256" key="3">
    <source>
        <dbReference type="ARBA" id="ARBA00022617"/>
    </source>
</evidence>
<evidence type="ECO:0000256" key="2">
    <source>
        <dbReference type="ARBA" id="ARBA00010617"/>
    </source>
</evidence>
<dbReference type="CDD" id="cd11054">
    <property type="entry name" value="CYP24A1-like"/>
    <property type="match status" value="1"/>
</dbReference>
<feature type="binding site" description="axial binding residue" evidence="8">
    <location>
        <position position="423"/>
    </location>
    <ligand>
        <name>heme</name>
        <dbReference type="ChEBI" id="CHEBI:30413"/>
    </ligand>
    <ligandPart>
        <name>Fe</name>
        <dbReference type="ChEBI" id="CHEBI:18248"/>
    </ligandPart>
</feature>
<dbReference type="PRINTS" id="PR00463">
    <property type="entry name" value="EP450I"/>
</dbReference>
<protein>
    <recommendedName>
        <fullName evidence="12">Cytochrome P450 302a1, mitochondrial</fullName>
    </recommendedName>
</protein>
<organism evidence="10 11">
    <name type="scientific">Stomoxys calcitrans</name>
    <name type="common">Stable fly</name>
    <name type="synonym">Conops calcitrans</name>
    <dbReference type="NCBI Taxonomy" id="35570"/>
    <lineage>
        <taxon>Eukaryota</taxon>
        <taxon>Metazoa</taxon>
        <taxon>Ecdysozoa</taxon>
        <taxon>Arthropoda</taxon>
        <taxon>Hexapoda</taxon>
        <taxon>Insecta</taxon>
        <taxon>Pterygota</taxon>
        <taxon>Neoptera</taxon>
        <taxon>Endopterygota</taxon>
        <taxon>Diptera</taxon>
        <taxon>Brachycera</taxon>
        <taxon>Muscomorpha</taxon>
        <taxon>Muscoidea</taxon>
        <taxon>Muscidae</taxon>
        <taxon>Stomoxys</taxon>
    </lineage>
</organism>
<dbReference type="InterPro" id="IPR002401">
    <property type="entry name" value="Cyt_P450_E_grp-I"/>
</dbReference>
<accession>A0A1I8Q2P9</accession>
<dbReference type="AlphaFoldDB" id="A0A1I8Q2P9"/>
<dbReference type="InterPro" id="IPR017972">
    <property type="entry name" value="Cyt_P450_CS"/>
</dbReference>
<evidence type="ECO:0000256" key="1">
    <source>
        <dbReference type="ARBA" id="ARBA00001971"/>
    </source>
</evidence>
<evidence type="ECO:0008006" key="12">
    <source>
        <dbReference type="Google" id="ProtNLM"/>
    </source>
</evidence>
<keyword evidence="11" id="KW-1185">Reference proteome</keyword>
<dbReference type="InterPro" id="IPR050479">
    <property type="entry name" value="CYP11_CYP27_families"/>
</dbReference>
<dbReference type="STRING" id="35570.A0A1I8Q2P9"/>